<accession>A0ABU1LQ64</accession>
<organism evidence="1 2">
    <name type="scientific">Paraburkholderia terricola</name>
    <dbReference type="NCBI Taxonomy" id="169427"/>
    <lineage>
        <taxon>Bacteria</taxon>
        <taxon>Pseudomonadati</taxon>
        <taxon>Pseudomonadota</taxon>
        <taxon>Betaproteobacteria</taxon>
        <taxon>Burkholderiales</taxon>
        <taxon>Burkholderiaceae</taxon>
        <taxon>Paraburkholderia</taxon>
    </lineage>
</organism>
<evidence type="ECO:0000313" key="1">
    <source>
        <dbReference type="EMBL" id="MDR6408879.1"/>
    </source>
</evidence>
<gene>
    <name evidence="1" type="ORF">J2804_002283</name>
</gene>
<dbReference type="RefSeq" id="WP_310120211.1">
    <property type="nucleotide sequence ID" value="NZ_JAVDQV010000006.1"/>
</dbReference>
<proteinExistence type="predicted"/>
<dbReference type="Proteomes" id="UP001264340">
    <property type="component" value="Unassembled WGS sequence"/>
</dbReference>
<keyword evidence="2" id="KW-1185">Reference proteome</keyword>
<dbReference type="EMBL" id="JAVDRP010000004">
    <property type="protein sequence ID" value="MDR6408879.1"/>
    <property type="molecule type" value="Genomic_DNA"/>
</dbReference>
<comment type="caution">
    <text evidence="1">The sequence shown here is derived from an EMBL/GenBank/DDBJ whole genome shotgun (WGS) entry which is preliminary data.</text>
</comment>
<evidence type="ECO:0000313" key="2">
    <source>
        <dbReference type="Proteomes" id="UP001264340"/>
    </source>
</evidence>
<reference evidence="1 2" key="1">
    <citation type="submission" date="2023-07" db="EMBL/GenBank/DDBJ databases">
        <title>Sorghum-associated microbial communities from plants grown in Nebraska, USA.</title>
        <authorList>
            <person name="Schachtman D."/>
        </authorList>
    </citation>
    <scope>NUCLEOTIDE SEQUENCE [LARGE SCALE GENOMIC DNA]</scope>
    <source>
        <strain evidence="1 2">DS1316</strain>
    </source>
</reference>
<name>A0ABU1LQ64_9BURK</name>
<sequence length="73" mass="7386">MMLFPDRGSPRVISKAASIADARRAARGHQACGQGAAVAQTGNADTGMIAQLVAAPDGGYDAGHFIAHLGEPL</sequence>
<protein>
    <submittedName>
        <fullName evidence="1">Uncharacterized protein</fullName>
    </submittedName>
</protein>